<keyword evidence="2" id="KW-0808">Transferase</keyword>
<dbReference type="SUPFAM" id="SSF53067">
    <property type="entry name" value="Actin-like ATPase domain"/>
    <property type="match status" value="1"/>
</dbReference>
<comment type="similarity">
    <text evidence="1">Belongs to the ROK (NagC/XylR) family.</text>
</comment>
<dbReference type="Gene3D" id="1.10.10.10">
    <property type="entry name" value="Winged helix-like DNA-binding domain superfamily/Winged helix DNA-binding domain"/>
    <property type="match status" value="1"/>
</dbReference>
<dbReference type="GO" id="GO:0016301">
    <property type="term" value="F:kinase activity"/>
    <property type="evidence" value="ECO:0007669"/>
    <property type="project" value="UniProtKB-KW"/>
</dbReference>
<keyword evidence="3" id="KW-1185">Reference proteome</keyword>
<dbReference type="RefSeq" id="WP_184867823.1">
    <property type="nucleotide sequence ID" value="NZ_BAAAWY010000023.1"/>
</dbReference>
<dbReference type="InterPro" id="IPR049874">
    <property type="entry name" value="ROK_cs"/>
</dbReference>
<evidence type="ECO:0000313" key="2">
    <source>
        <dbReference type="EMBL" id="MBB5896118.1"/>
    </source>
</evidence>
<dbReference type="InterPro" id="IPR036390">
    <property type="entry name" value="WH_DNA-bd_sf"/>
</dbReference>
<dbReference type="InterPro" id="IPR043129">
    <property type="entry name" value="ATPase_NBD"/>
</dbReference>
<dbReference type="InterPro" id="IPR000600">
    <property type="entry name" value="ROK"/>
</dbReference>
<organism evidence="2 3">
    <name type="scientific">Kutzneria kofuensis</name>
    <dbReference type="NCBI Taxonomy" id="103725"/>
    <lineage>
        <taxon>Bacteria</taxon>
        <taxon>Bacillati</taxon>
        <taxon>Actinomycetota</taxon>
        <taxon>Actinomycetes</taxon>
        <taxon>Pseudonocardiales</taxon>
        <taxon>Pseudonocardiaceae</taxon>
        <taxon>Kutzneria</taxon>
    </lineage>
</organism>
<keyword evidence="2" id="KW-0418">Kinase</keyword>
<comment type="caution">
    <text evidence="2">The sequence shown here is derived from an EMBL/GenBank/DDBJ whole genome shotgun (WGS) entry which is preliminary data.</text>
</comment>
<evidence type="ECO:0000256" key="1">
    <source>
        <dbReference type="ARBA" id="ARBA00006479"/>
    </source>
</evidence>
<dbReference type="AlphaFoldDB" id="A0A7W9KPM0"/>
<dbReference type="PROSITE" id="PS01125">
    <property type="entry name" value="ROK"/>
    <property type="match status" value="1"/>
</dbReference>
<sequence length="426" mass="42968">MSGPRVTPHASSKAAVLDVIRAAGTISRVGLANATGLTGATISTTVRKLIDEGLVVETGHAESTGGKRRVLLRLNESARFAVGVHLDQDRITYALTDLNGSVVARISRLGAAGDQPADVVRRMGREVAALIAGAGVDRDRVLGVGLVAPGRLTAGGGFRVAPPPLRRWQDFPVDDALTGATGLPVVVGNDATAAALGEHWSGGVSDAGTFAALYMGSGIGAGLVVGGLTYTGASGEAGEIGHACLDVDGPLCWCGARGCLEVLAGPAVVVAAARADRALARAIGLAGRGLLHRDSVAADFAAISRAARRGESGAVALLERSGRYLAAAARTLANVMDVAVLVLTGPSFAVAGSLYLPVVQAELDTAFVGRSAHRVEVRLSPSAASASAIGGAAMVLQSELVPLHTGERLPGDLTVPEPPPVAVQVS</sequence>
<proteinExistence type="inferred from homology"/>
<protein>
    <submittedName>
        <fullName evidence="2">Putative NBD/HSP70 family sugar kinase</fullName>
    </submittedName>
</protein>
<name>A0A7W9KPM0_9PSEU</name>
<gene>
    <name evidence="2" type="ORF">BJ998_007314</name>
</gene>
<dbReference type="Pfam" id="PF13412">
    <property type="entry name" value="HTH_24"/>
    <property type="match status" value="1"/>
</dbReference>
<dbReference type="Gene3D" id="3.30.420.40">
    <property type="match status" value="2"/>
</dbReference>
<evidence type="ECO:0000313" key="3">
    <source>
        <dbReference type="Proteomes" id="UP000585638"/>
    </source>
</evidence>
<dbReference type="PANTHER" id="PTHR18964:SF173">
    <property type="entry name" value="GLUCOKINASE"/>
    <property type="match status" value="1"/>
</dbReference>
<dbReference type="Pfam" id="PF00480">
    <property type="entry name" value="ROK"/>
    <property type="match status" value="1"/>
</dbReference>
<accession>A0A7W9KPM0</accession>
<dbReference type="EMBL" id="JACHIR010000001">
    <property type="protein sequence ID" value="MBB5896118.1"/>
    <property type="molecule type" value="Genomic_DNA"/>
</dbReference>
<dbReference type="Proteomes" id="UP000585638">
    <property type="component" value="Unassembled WGS sequence"/>
</dbReference>
<dbReference type="InterPro" id="IPR036388">
    <property type="entry name" value="WH-like_DNA-bd_sf"/>
</dbReference>
<dbReference type="PANTHER" id="PTHR18964">
    <property type="entry name" value="ROK (REPRESSOR, ORF, KINASE) FAMILY"/>
    <property type="match status" value="1"/>
</dbReference>
<reference evidence="2 3" key="1">
    <citation type="submission" date="2020-08" db="EMBL/GenBank/DDBJ databases">
        <title>Sequencing the genomes of 1000 actinobacteria strains.</title>
        <authorList>
            <person name="Klenk H.-P."/>
        </authorList>
    </citation>
    <scope>NUCLEOTIDE SEQUENCE [LARGE SCALE GENOMIC DNA]</scope>
    <source>
        <strain evidence="2 3">DSM 43851</strain>
    </source>
</reference>
<dbReference type="SUPFAM" id="SSF46785">
    <property type="entry name" value="Winged helix' DNA-binding domain"/>
    <property type="match status" value="1"/>
</dbReference>